<accession>A0A150HZQ6</accession>
<dbReference type="EMBL" id="JRHX01000015">
    <property type="protein sequence ID" value="KXZ72805.1"/>
    <property type="molecule type" value="Genomic_DNA"/>
</dbReference>
<evidence type="ECO:0000313" key="1">
    <source>
        <dbReference type="EMBL" id="KXZ72805.1"/>
    </source>
</evidence>
<proteinExistence type="predicted"/>
<organism evidence="1 2">
    <name type="scientific">Acinetobacter venetianus</name>
    <dbReference type="NCBI Taxonomy" id="52133"/>
    <lineage>
        <taxon>Bacteria</taxon>
        <taxon>Pseudomonadati</taxon>
        <taxon>Pseudomonadota</taxon>
        <taxon>Gammaproteobacteria</taxon>
        <taxon>Moraxellales</taxon>
        <taxon>Moraxellaceae</taxon>
        <taxon>Acinetobacter</taxon>
    </lineage>
</organism>
<reference evidence="1 2" key="1">
    <citation type="journal article" date="2016" name="Sci. Rep.">
        <title>Genomic and phenotypic characterization of the species Acinetobacter venetianus.</title>
        <authorList>
            <person name="Fondi M."/>
            <person name="Maida I."/>
            <person name="Perrin E."/>
            <person name="Orlandini V."/>
            <person name="La Torre L."/>
            <person name="Bosi E."/>
            <person name="Negroni A."/>
            <person name="Zanaroli G."/>
            <person name="Fava F."/>
            <person name="Decorosi F."/>
            <person name="Giovannetti L."/>
            <person name="Viti C."/>
            <person name="Vaneechoutte M."/>
            <person name="Dijkshoorn L."/>
            <person name="Fani R."/>
        </authorList>
    </citation>
    <scope>NUCLEOTIDE SEQUENCE [LARGE SCALE GENOMIC DNA]</scope>
    <source>
        <strain evidence="1 2">LUH13518</strain>
    </source>
</reference>
<protein>
    <submittedName>
        <fullName evidence="1">Uncharacterized protein</fullName>
    </submittedName>
</protein>
<name>A0A150HZQ6_9GAMM</name>
<dbReference type="Proteomes" id="UP000075544">
    <property type="component" value="Unassembled WGS sequence"/>
</dbReference>
<dbReference type="AlphaFoldDB" id="A0A150HZQ6"/>
<dbReference type="RefSeq" id="WP_061523704.1">
    <property type="nucleotide sequence ID" value="NZ_JRHX01000015.1"/>
</dbReference>
<comment type="caution">
    <text evidence="1">The sequence shown here is derived from an EMBL/GenBank/DDBJ whole genome shotgun (WGS) entry which is preliminary data.</text>
</comment>
<gene>
    <name evidence="1" type="ORF">AVENLUH13518_00223</name>
</gene>
<dbReference type="PATRIC" id="fig|52133.19.peg.241"/>
<evidence type="ECO:0000313" key="2">
    <source>
        <dbReference type="Proteomes" id="UP000075544"/>
    </source>
</evidence>
<sequence length="245" mass="28414">MNNIQYVIRQNDFAYNDEWHLTNCVSTGAIKQIYTDKAEAEKAYKSLVVEGLYYDELCNYDIGNGEVDDEIYEKLEAFILEKTGKKFDIDDGEIPKLNEDDAFEFAKISGIVWYQLLEIDATQPCYVLWINSEKDYFTGYETGSIISSQDENFSDVSWEANIYAMDYEFEALMDKPLAELSDSPLLFKQFIEQTPDIRYDAEKDSIEGIALDNIKFIDIKTLNSFLKQPIFEIRQISLEELAELE</sequence>